<sequence>MKTWWREKAQQVARRNAARNPPGGTLEELTGTGNFTTIEQQCHSTEETLLQVKLIVLRAWSPVEPPGKHPQSFTKIMQSPGESYTDFLSRLCTAIIRALALPEVQELLLEPLAYENANGECQRALRPLKTQGAPLEDCIKACHDVGSLTYQANLLAGALQKGFQGSPHLTLDILPCNCKMRLLPYTCKIREQYKPPDRFLSYRTLGGTLYL</sequence>
<evidence type="ECO:0000313" key="3">
    <source>
        <dbReference type="EMBL" id="KAF6418749.1"/>
    </source>
</evidence>
<dbReference type="GO" id="GO:0016032">
    <property type="term" value="P:viral process"/>
    <property type="evidence" value="ECO:0007669"/>
    <property type="project" value="InterPro"/>
</dbReference>
<feature type="domain" description="Retroviral nucleocapsid Gag protein p24 C-terminal" evidence="2">
    <location>
        <begin position="69"/>
        <end position="141"/>
    </location>
</feature>
<protein>
    <recommendedName>
        <fullName evidence="2">Retroviral nucleocapsid Gag protein p24 C-terminal domain-containing protein</fullName>
    </recommendedName>
</protein>
<comment type="caution">
    <text evidence="3">The sequence shown here is derived from an EMBL/GenBank/DDBJ whole genome shotgun (WGS) entry which is preliminary data.</text>
</comment>
<accession>A0A7J8D728</accession>
<dbReference type="PANTHER" id="PTHR40389:SF2">
    <property type="entry name" value="ENDOGENOUS RETROVIRUS GROUP K MEMBER 24 GAG POLYPROTEIN-RELATED"/>
    <property type="match status" value="1"/>
</dbReference>
<dbReference type="InterPro" id="IPR008919">
    <property type="entry name" value="Retrov_capsid_N"/>
</dbReference>
<evidence type="ECO:0000259" key="2">
    <source>
        <dbReference type="Pfam" id="PF19317"/>
    </source>
</evidence>
<organism evidence="3 4">
    <name type="scientific">Rousettus aegyptiacus</name>
    <name type="common">Egyptian fruit bat</name>
    <name type="synonym">Pteropus aegyptiacus</name>
    <dbReference type="NCBI Taxonomy" id="9407"/>
    <lineage>
        <taxon>Eukaryota</taxon>
        <taxon>Metazoa</taxon>
        <taxon>Chordata</taxon>
        <taxon>Craniata</taxon>
        <taxon>Vertebrata</taxon>
        <taxon>Euteleostomi</taxon>
        <taxon>Mammalia</taxon>
        <taxon>Eutheria</taxon>
        <taxon>Laurasiatheria</taxon>
        <taxon>Chiroptera</taxon>
        <taxon>Yinpterochiroptera</taxon>
        <taxon>Pteropodoidea</taxon>
        <taxon>Pteropodidae</taxon>
        <taxon>Rousettinae</taxon>
        <taxon>Rousettus</taxon>
    </lineage>
</organism>
<dbReference type="Proteomes" id="UP000593571">
    <property type="component" value="Unassembled WGS sequence"/>
</dbReference>
<name>A0A7J8D728_ROUAE</name>
<dbReference type="InterPro" id="IPR045345">
    <property type="entry name" value="Gag_p24_C"/>
</dbReference>
<dbReference type="Pfam" id="PF00607">
    <property type="entry name" value="Gag_p24"/>
    <property type="match status" value="1"/>
</dbReference>
<dbReference type="AlphaFoldDB" id="A0A7J8D728"/>
<dbReference type="PANTHER" id="PTHR40389">
    <property type="entry name" value="ENDOGENOUS RETROVIRUS GROUP K MEMBER 24 GAG POLYPROTEIN-RELATED"/>
    <property type="match status" value="1"/>
</dbReference>
<dbReference type="Pfam" id="PF19317">
    <property type="entry name" value="Gag_p24_C"/>
    <property type="match status" value="1"/>
</dbReference>
<reference evidence="3 4" key="1">
    <citation type="journal article" date="2020" name="Nature">
        <title>Six reference-quality genomes reveal evolution of bat adaptations.</title>
        <authorList>
            <person name="Jebb D."/>
            <person name="Huang Z."/>
            <person name="Pippel M."/>
            <person name="Hughes G.M."/>
            <person name="Lavrichenko K."/>
            <person name="Devanna P."/>
            <person name="Winkler S."/>
            <person name="Jermiin L.S."/>
            <person name="Skirmuntt E.C."/>
            <person name="Katzourakis A."/>
            <person name="Burkitt-Gray L."/>
            <person name="Ray D.A."/>
            <person name="Sullivan K.A.M."/>
            <person name="Roscito J.G."/>
            <person name="Kirilenko B.M."/>
            <person name="Davalos L.M."/>
            <person name="Corthals A.P."/>
            <person name="Power M.L."/>
            <person name="Jones G."/>
            <person name="Ransome R.D."/>
            <person name="Dechmann D.K.N."/>
            <person name="Locatelli A.G."/>
            <person name="Puechmaille S.J."/>
            <person name="Fedrigo O."/>
            <person name="Jarvis E.D."/>
            <person name="Hiller M."/>
            <person name="Vernes S.C."/>
            <person name="Myers E.W."/>
            <person name="Teeling E.C."/>
        </authorList>
    </citation>
    <scope>NUCLEOTIDE SEQUENCE [LARGE SCALE GENOMIC DNA]</scope>
    <source>
        <strain evidence="3">MRouAeg1</strain>
        <tissue evidence="3">Muscle</tissue>
    </source>
</reference>
<dbReference type="SUPFAM" id="SSF47353">
    <property type="entry name" value="Retrovirus capsid dimerization domain-like"/>
    <property type="match status" value="1"/>
</dbReference>
<gene>
    <name evidence="3" type="ORF">HJG63_008771</name>
</gene>
<dbReference type="EMBL" id="JACASE010000013">
    <property type="protein sequence ID" value="KAF6418749.1"/>
    <property type="molecule type" value="Genomic_DNA"/>
</dbReference>
<keyword evidence="1" id="KW-0519">Myristate</keyword>
<dbReference type="Gene3D" id="1.10.1200.30">
    <property type="match status" value="1"/>
</dbReference>
<keyword evidence="4" id="KW-1185">Reference proteome</keyword>
<dbReference type="SUPFAM" id="SSF47943">
    <property type="entry name" value="Retrovirus capsid protein, N-terminal core domain"/>
    <property type="match status" value="1"/>
</dbReference>
<dbReference type="InterPro" id="IPR008916">
    <property type="entry name" value="Retrov_capsid_C"/>
</dbReference>
<proteinExistence type="predicted"/>
<keyword evidence="1" id="KW-0449">Lipoprotein</keyword>
<evidence type="ECO:0000313" key="4">
    <source>
        <dbReference type="Proteomes" id="UP000593571"/>
    </source>
</evidence>
<evidence type="ECO:0000256" key="1">
    <source>
        <dbReference type="ARBA" id="ARBA00022707"/>
    </source>
</evidence>
<dbReference type="InterPro" id="IPR050195">
    <property type="entry name" value="Primate_lentivir_Gag_pol-like"/>
</dbReference>
<dbReference type="Gene3D" id="1.10.375.10">
    <property type="entry name" value="Human Immunodeficiency Virus Type 1 Capsid Protein"/>
    <property type="match status" value="1"/>
</dbReference>